<accession>A0A9P6MZM4</accession>
<evidence type="ECO:0008006" key="4">
    <source>
        <dbReference type="Google" id="ProtNLM"/>
    </source>
</evidence>
<proteinExistence type="predicted"/>
<dbReference type="PANTHER" id="PTHR38926:SF5">
    <property type="entry name" value="F-BOX AND LEUCINE-RICH REPEAT PROTEIN 6"/>
    <property type="match status" value="1"/>
</dbReference>
<dbReference type="EMBL" id="JAAAID010000277">
    <property type="protein sequence ID" value="KAG0019547.1"/>
    <property type="molecule type" value="Genomic_DNA"/>
</dbReference>
<sequence length="986" mass="110336">MSSSEQLSRQHPAPIISSSATAPAILSAPVAAGQTSSSSSSSFPSFSSSTTTSLIPFLSKNRRSNNPLNIPEILELVLIFVLAQFQYSSHTQDSFAFPYPSSHVTTNDVQLQIRAQKPISTRLAFLRVCRLWYQVGEPLLWKNVKWADYQHPSVHLQIWNHWSRVRSLEFEYGKKTADTEPPSATPTTDALAPETSNASSTSVTTTSMNWANGPRARIRNLLGGTRSTSNQENPISNARAEDPAVTTTGRPKTILPFLPELTSLDISLRCYEWRDEIRLDKVLRSCPKLQYLSVDRNMVGLVGFDDLPATSNYRGNSGNDQDESDTDDCEDDEDWDQDRLYPGTPWHLKYALSSYPDNGDGSKPGLTPAQPSSARFPLTPTPGTTGSTFDGKVSSDWSLGRSTRQMRQHPSGKRKQQRPLALRVLKLKKVRISEHDFVRLLRLCPLLEEMDVYSTIYWGWSRKFIETVSQSCPRVKHLHLTTNYNISGSDGIDTPAGGPMQAGLVIFHQTPPEQLLSQDNATFPSGANSINGYTNGDVHATSTSAADSDQGQPASMQPFNPVVELIKLYPALLSYDARYVRFQDRTLITLQQQCRQLESLDLTSCREITSKAINWFLRHVPTLKHFSGSRVLLRIEDLIESAEEHYRIVAANADIRANAENLSPMMGSTPLPQDLDIKTPEPRWWACEGLETFIIGLKNPVPPGSERDFDLQGEHTADYQYYYRDYQGSGSSSGGASGARQFGPGNKQYDHTQYCTFVLLEQIGRLRRLKRLELHGGRFDLGINSNIDSSYPPQQSSSLRMSSSKNQTTSFSSSSDSESGSRTRRGLSRIKNFTLGGSIRKSKRKMDAESAILDPKNKGKNKASTKDKGKDKGKFPSIGGSCDTHYSEFNEQYRLGPSPDHTQFNHKIVPGHLRGLQPLAGLSNLKSFSMVWSNFPMLREQEIAWICQNWMSLEWISLGLVPECEWNRIKNWVHSRRSDVVVVFEK</sequence>
<dbReference type="Proteomes" id="UP000703661">
    <property type="component" value="Unassembled WGS sequence"/>
</dbReference>
<keyword evidence="3" id="KW-1185">Reference proteome</keyword>
<dbReference type="InterPro" id="IPR032675">
    <property type="entry name" value="LRR_dom_sf"/>
</dbReference>
<name>A0A9P6MZM4_9FUNG</name>
<feature type="region of interest" description="Disordered" evidence="1">
    <location>
        <begin position="174"/>
        <end position="209"/>
    </location>
</feature>
<dbReference type="AlphaFoldDB" id="A0A9P6MZM4"/>
<reference evidence="2" key="1">
    <citation type="journal article" date="2020" name="Fungal Divers.">
        <title>Resolving the Mortierellaceae phylogeny through synthesis of multi-gene phylogenetics and phylogenomics.</title>
        <authorList>
            <person name="Vandepol N."/>
            <person name="Liber J."/>
            <person name="Desiro A."/>
            <person name="Na H."/>
            <person name="Kennedy M."/>
            <person name="Barry K."/>
            <person name="Grigoriev I.V."/>
            <person name="Miller A.N."/>
            <person name="O'Donnell K."/>
            <person name="Stajich J.E."/>
            <person name="Bonito G."/>
        </authorList>
    </citation>
    <scope>NUCLEOTIDE SEQUENCE</scope>
    <source>
        <strain evidence="2">NRRL 2769</strain>
    </source>
</reference>
<feature type="compositionally biased region" description="Polar residues" evidence="1">
    <location>
        <begin position="225"/>
        <end position="236"/>
    </location>
</feature>
<dbReference type="SUPFAM" id="SSF52047">
    <property type="entry name" value="RNI-like"/>
    <property type="match status" value="1"/>
</dbReference>
<comment type="caution">
    <text evidence="2">The sequence shown here is derived from an EMBL/GenBank/DDBJ whole genome shotgun (WGS) entry which is preliminary data.</text>
</comment>
<evidence type="ECO:0000313" key="3">
    <source>
        <dbReference type="Proteomes" id="UP000703661"/>
    </source>
</evidence>
<evidence type="ECO:0000256" key="1">
    <source>
        <dbReference type="SAM" id="MobiDB-lite"/>
    </source>
</evidence>
<feature type="region of interest" description="Disordered" evidence="1">
    <location>
        <begin position="534"/>
        <end position="554"/>
    </location>
</feature>
<feature type="compositionally biased region" description="Polar residues" evidence="1">
    <location>
        <begin position="783"/>
        <end position="795"/>
    </location>
</feature>
<organism evidence="2 3">
    <name type="scientific">Entomortierella chlamydospora</name>
    <dbReference type="NCBI Taxonomy" id="101097"/>
    <lineage>
        <taxon>Eukaryota</taxon>
        <taxon>Fungi</taxon>
        <taxon>Fungi incertae sedis</taxon>
        <taxon>Mucoromycota</taxon>
        <taxon>Mortierellomycotina</taxon>
        <taxon>Mortierellomycetes</taxon>
        <taxon>Mortierellales</taxon>
        <taxon>Mortierellaceae</taxon>
        <taxon>Entomortierella</taxon>
    </lineage>
</organism>
<feature type="compositionally biased region" description="Low complexity" evidence="1">
    <location>
        <begin position="195"/>
        <end position="207"/>
    </location>
</feature>
<feature type="region of interest" description="Disordered" evidence="1">
    <location>
        <begin position="783"/>
        <end position="876"/>
    </location>
</feature>
<feature type="region of interest" description="Disordered" evidence="1">
    <location>
        <begin position="223"/>
        <end position="247"/>
    </location>
</feature>
<feature type="compositionally biased region" description="Basic residues" evidence="1">
    <location>
        <begin position="404"/>
        <end position="417"/>
    </location>
</feature>
<dbReference type="PANTHER" id="PTHR38926">
    <property type="entry name" value="F-BOX DOMAIN CONTAINING PROTEIN, EXPRESSED"/>
    <property type="match status" value="1"/>
</dbReference>
<feature type="compositionally biased region" description="Low complexity" evidence="1">
    <location>
        <begin position="796"/>
        <end position="820"/>
    </location>
</feature>
<gene>
    <name evidence="2" type="ORF">BGZ80_005621</name>
</gene>
<protein>
    <recommendedName>
        <fullName evidence="4">F-box domain-containing protein</fullName>
    </recommendedName>
</protein>
<feature type="region of interest" description="Disordered" evidence="1">
    <location>
        <begin position="308"/>
        <end position="336"/>
    </location>
</feature>
<feature type="compositionally biased region" description="Polar residues" evidence="1">
    <location>
        <begin position="309"/>
        <end position="319"/>
    </location>
</feature>
<feature type="compositionally biased region" description="Acidic residues" evidence="1">
    <location>
        <begin position="320"/>
        <end position="336"/>
    </location>
</feature>
<dbReference type="Gene3D" id="3.80.10.10">
    <property type="entry name" value="Ribonuclease Inhibitor"/>
    <property type="match status" value="1"/>
</dbReference>
<evidence type="ECO:0000313" key="2">
    <source>
        <dbReference type="EMBL" id="KAG0019547.1"/>
    </source>
</evidence>
<feature type="compositionally biased region" description="Basic and acidic residues" evidence="1">
    <location>
        <begin position="864"/>
        <end position="874"/>
    </location>
</feature>
<feature type="region of interest" description="Disordered" evidence="1">
    <location>
        <begin position="357"/>
        <end position="418"/>
    </location>
</feature>